<evidence type="ECO:0000256" key="3">
    <source>
        <dbReference type="ARBA" id="ARBA00023163"/>
    </source>
</evidence>
<dbReference type="InterPro" id="IPR001845">
    <property type="entry name" value="HTH_ArsR_DNA-bd_dom"/>
</dbReference>
<dbReference type="PANTHER" id="PTHR43132:SF8">
    <property type="entry name" value="HTH-TYPE TRANSCRIPTIONAL REGULATOR KMTR"/>
    <property type="match status" value="1"/>
</dbReference>
<dbReference type="PANTHER" id="PTHR43132">
    <property type="entry name" value="ARSENICAL RESISTANCE OPERON REPRESSOR ARSR-RELATED"/>
    <property type="match status" value="1"/>
</dbReference>
<dbReference type="InterPro" id="IPR011991">
    <property type="entry name" value="ArsR-like_HTH"/>
</dbReference>
<dbReference type="RefSeq" id="WP_144589630.1">
    <property type="nucleotide sequence ID" value="NZ_VJWX01000160.1"/>
</dbReference>
<organism evidence="5 6">
    <name type="scientific">Amycolatopsis rhizosphaerae</name>
    <dbReference type="NCBI Taxonomy" id="2053003"/>
    <lineage>
        <taxon>Bacteria</taxon>
        <taxon>Bacillati</taxon>
        <taxon>Actinomycetota</taxon>
        <taxon>Actinomycetes</taxon>
        <taxon>Pseudonocardiales</taxon>
        <taxon>Pseudonocardiaceae</taxon>
        <taxon>Amycolatopsis</taxon>
    </lineage>
</organism>
<dbReference type="SMART" id="SM00418">
    <property type="entry name" value="HTH_ARSR"/>
    <property type="match status" value="1"/>
</dbReference>
<evidence type="ECO:0000256" key="1">
    <source>
        <dbReference type="ARBA" id="ARBA00023015"/>
    </source>
</evidence>
<keyword evidence="3" id="KW-0804">Transcription</keyword>
<dbReference type="InterPro" id="IPR036390">
    <property type="entry name" value="WH_DNA-bd_sf"/>
</dbReference>
<dbReference type="AlphaFoldDB" id="A0A558CJI4"/>
<dbReference type="Proteomes" id="UP000320011">
    <property type="component" value="Unassembled WGS sequence"/>
</dbReference>
<dbReference type="Gene3D" id="1.10.10.10">
    <property type="entry name" value="Winged helix-like DNA-binding domain superfamily/Winged helix DNA-binding domain"/>
    <property type="match status" value="1"/>
</dbReference>
<dbReference type="OrthoDB" id="3808065at2"/>
<evidence type="ECO:0000313" key="6">
    <source>
        <dbReference type="Proteomes" id="UP000320011"/>
    </source>
</evidence>
<name>A0A558CJI4_9PSEU</name>
<evidence type="ECO:0000259" key="4">
    <source>
        <dbReference type="SMART" id="SM00418"/>
    </source>
</evidence>
<accession>A0A558CJI4</accession>
<keyword evidence="6" id="KW-1185">Reference proteome</keyword>
<evidence type="ECO:0000256" key="2">
    <source>
        <dbReference type="ARBA" id="ARBA00023125"/>
    </source>
</evidence>
<comment type="caution">
    <text evidence="5">The sequence shown here is derived from an EMBL/GenBank/DDBJ whole genome shotgun (WGS) entry which is preliminary data.</text>
</comment>
<sequence length="301" mass="32901">MRRIHFTADDLARIRLKATVGPVAETVFALGLLGRPGGPGGYPAWRRQVTARLREHGMLDVVRARSDGYAEVTEDLLRLVDQSEDADEFFVRMMKPAPEHAPHVALTRLFEVWRVAVAPYWNRILSHLESDVDARGRIEMTGGVERLFTTLHPRISWKPPVLEIPGDPSGDFRLDGQGLVLSPSIFLADSPGRLIGAAQPALVFGIPLDSHQRVALWDDPDDSTQALGMLVGQTRAAALRALRESCTTSRLADLLGISMAGASQHAAVLRHSGLVTTRRVRNTVVHTVTPLGVALLGGRME</sequence>
<evidence type="ECO:0000313" key="5">
    <source>
        <dbReference type="EMBL" id="TVT48882.1"/>
    </source>
</evidence>
<keyword evidence="1" id="KW-0805">Transcription regulation</keyword>
<dbReference type="GO" id="GO:0003700">
    <property type="term" value="F:DNA-binding transcription factor activity"/>
    <property type="evidence" value="ECO:0007669"/>
    <property type="project" value="InterPro"/>
</dbReference>
<dbReference type="SUPFAM" id="SSF46785">
    <property type="entry name" value="Winged helix' DNA-binding domain"/>
    <property type="match status" value="1"/>
</dbReference>
<dbReference type="EMBL" id="VJWX01000160">
    <property type="protein sequence ID" value="TVT48882.1"/>
    <property type="molecule type" value="Genomic_DNA"/>
</dbReference>
<reference evidence="5 6" key="1">
    <citation type="submission" date="2019-07" db="EMBL/GenBank/DDBJ databases">
        <authorList>
            <person name="Duangmal K."/>
            <person name="Teo W.F.A."/>
        </authorList>
    </citation>
    <scope>NUCLEOTIDE SEQUENCE [LARGE SCALE GENOMIC DNA]</scope>
    <source>
        <strain evidence="5 6">TBRC 6029</strain>
    </source>
</reference>
<gene>
    <name evidence="5" type="ORF">FNH05_17325</name>
</gene>
<dbReference type="GO" id="GO:0003677">
    <property type="term" value="F:DNA binding"/>
    <property type="evidence" value="ECO:0007669"/>
    <property type="project" value="UniProtKB-KW"/>
</dbReference>
<keyword evidence="2" id="KW-0238">DNA-binding</keyword>
<reference evidence="5 6" key="2">
    <citation type="submission" date="2019-08" db="EMBL/GenBank/DDBJ databases">
        <title>Amycolatopsis acidicola sp. nov., isolated from peat swamp forest soil.</title>
        <authorList>
            <person name="Srisuk N."/>
        </authorList>
    </citation>
    <scope>NUCLEOTIDE SEQUENCE [LARGE SCALE GENOMIC DNA]</scope>
    <source>
        <strain evidence="5 6">TBRC 6029</strain>
    </source>
</reference>
<dbReference type="InterPro" id="IPR051011">
    <property type="entry name" value="Metal_resp_trans_reg"/>
</dbReference>
<feature type="domain" description="HTH arsR-type" evidence="4">
    <location>
        <begin position="225"/>
        <end position="296"/>
    </location>
</feature>
<proteinExistence type="predicted"/>
<dbReference type="InterPro" id="IPR036388">
    <property type="entry name" value="WH-like_DNA-bd_sf"/>
</dbReference>
<dbReference type="CDD" id="cd00090">
    <property type="entry name" value="HTH_ARSR"/>
    <property type="match status" value="1"/>
</dbReference>
<protein>
    <submittedName>
        <fullName evidence="5">Winged helix-turn-helix transcriptional regulator</fullName>
    </submittedName>
</protein>